<dbReference type="Proteomes" id="UP000001693">
    <property type="component" value="Chromosome"/>
</dbReference>
<keyword evidence="1" id="KW-0547">Nucleotide-binding</keyword>
<dbReference type="UniPathway" id="UPA00343"/>
<sequence length="365" mass="38849">MSGTSLDGVDGVLCRWDESDRWHGVVAHVHQPFEADFQAQLLALQASGPDELHRAALAGNALARRYAEVVERLLQQAAMPASQVRAVGAHGQTVRHQPLAFDGVGYTSQINNPALLAERCGIDVIADFRSRDLAAGGQGAPLVPTFHHAVFGDPNRTLALVNIGGISNLTLLQAGLAPRGWDVGPGNVLMDLWTIRHLGRTYDEGGRWAASGQVLPGLLNALLAEPFLALSPPKSTGRDLFHASWLDAHLARSARSAEPADVQATLCAYTAQSIAGDLLRLQLQVDELLVCGGGALNGELMRQLQAALARTPVLSSDERGLPPLQVEAAAFAWLAHQHLRRQAASEPAVTGARGPRILGCCYPGY</sequence>
<proteinExistence type="inferred from homology"/>
<dbReference type="InterPro" id="IPR043129">
    <property type="entry name" value="ATPase_NBD"/>
</dbReference>
<comment type="similarity">
    <text evidence="1">Belongs to the anhydro-N-acetylmuramic acid kinase family.</text>
</comment>
<dbReference type="AlphaFoldDB" id="B1Y3K2"/>
<dbReference type="GO" id="GO:0005524">
    <property type="term" value="F:ATP binding"/>
    <property type="evidence" value="ECO:0007669"/>
    <property type="project" value="UniProtKB-UniRule"/>
</dbReference>
<dbReference type="PANTHER" id="PTHR30605">
    <property type="entry name" value="ANHYDRO-N-ACETYLMURAMIC ACID KINASE"/>
    <property type="match status" value="1"/>
</dbReference>
<dbReference type="PANTHER" id="PTHR30605:SF0">
    <property type="entry name" value="ANHYDRO-N-ACETYLMURAMIC ACID KINASE"/>
    <property type="match status" value="1"/>
</dbReference>
<dbReference type="Gene3D" id="3.30.420.40">
    <property type="match status" value="2"/>
</dbReference>
<dbReference type="KEGG" id="lch:Lcho_3447"/>
<keyword evidence="1" id="KW-0418">Kinase</keyword>
<dbReference type="NCBIfam" id="NF007139">
    <property type="entry name" value="PRK09585.1-3"/>
    <property type="match status" value="1"/>
</dbReference>
<dbReference type="CDD" id="cd24050">
    <property type="entry name" value="ASKHA_NBD_ANMK"/>
    <property type="match status" value="1"/>
</dbReference>
<comment type="catalytic activity">
    <reaction evidence="1">
        <text>1,6-anhydro-N-acetyl-beta-muramate + ATP + H2O = N-acetyl-D-muramate 6-phosphate + ADP + H(+)</text>
        <dbReference type="Rhea" id="RHEA:24952"/>
        <dbReference type="ChEBI" id="CHEBI:15377"/>
        <dbReference type="ChEBI" id="CHEBI:15378"/>
        <dbReference type="ChEBI" id="CHEBI:30616"/>
        <dbReference type="ChEBI" id="CHEBI:58690"/>
        <dbReference type="ChEBI" id="CHEBI:58722"/>
        <dbReference type="ChEBI" id="CHEBI:456216"/>
        <dbReference type="EC" id="2.7.1.170"/>
    </reaction>
</comment>
<dbReference type="eggNOG" id="COG2377">
    <property type="taxonomic scope" value="Bacteria"/>
</dbReference>
<keyword evidence="1" id="KW-0067">ATP-binding</keyword>
<evidence type="ECO:0000313" key="3">
    <source>
        <dbReference type="Proteomes" id="UP000001693"/>
    </source>
</evidence>
<comment type="pathway">
    <text evidence="1">Amino-sugar metabolism; 1,6-anhydro-N-acetylmuramate degradation.</text>
</comment>
<protein>
    <recommendedName>
        <fullName evidence="1">Anhydro-N-acetylmuramic acid kinase</fullName>
        <ecNumber evidence="1">2.7.1.170</ecNumber>
    </recommendedName>
    <alternativeName>
        <fullName evidence="1">AnhMurNAc kinase</fullName>
    </alternativeName>
</protein>
<dbReference type="EMBL" id="CP001013">
    <property type="protein sequence ID" value="ACB35705.1"/>
    <property type="molecule type" value="Genomic_DNA"/>
</dbReference>
<dbReference type="Pfam" id="PF03702">
    <property type="entry name" value="AnmK"/>
    <property type="match status" value="1"/>
</dbReference>
<dbReference type="GO" id="GO:0097175">
    <property type="term" value="P:1,6-anhydro-N-acetyl-beta-muramic acid catabolic process"/>
    <property type="evidence" value="ECO:0007669"/>
    <property type="project" value="UniProtKB-UniRule"/>
</dbReference>
<dbReference type="GO" id="GO:0016301">
    <property type="term" value="F:kinase activity"/>
    <property type="evidence" value="ECO:0007669"/>
    <property type="project" value="UniProtKB-KW"/>
</dbReference>
<dbReference type="GO" id="GO:0016773">
    <property type="term" value="F:phosphotransferase activity, alcohol group as acceptor"/>
    <property type="evidence" value="ECO:0007669"/>
    <property type="project" value="UniProtKB-UniRule"/>
</dbReference>
<evidence type="ECO:0000313" key="2">
    <source>
        <dbReference type="EMBL" id="ACB35705.1"/>
    </source>
</evidence>
<feature type="binding site" evidence="1">
    <location>
        <begin position="3"/>
        <end position="10"/>
    </location>
    <ligand>
        <name>ATP</name>
        <dbReference type="ChEBI" id="CHEBI:30616"/>
    </ligand>
</feature>
<dbReference type="HOGENOM" id="CLU_038782_0_0_4"/>
<dbReference type="HAMAP" id="MF_01270">
    <property type="entry name" value="AnhMurNAc_kinase"/>
    <property type="match status" value="1"/>
</dbReference>
<dbReference type="GO" id="GO:0009254">
    <property type="term" value="P:peptidoglycan turnover"/>
    <property type="evidence" value="ECO:0007669"/>
    <property type="project" value="UniProtKB-UniRule"/>
</dbReference>
<dbReference type="OrthoDB" id="9763949at2"/>
<keyword evidence="1" id="KW-0808">Transferase</keyword>
<comment type="pathway">
    <text evidence="1">Cell wall biogenesis; peptidoglycan recycling.</text>
</comment>
<gene>
    <name evidence="1" type="primary">anmK</name>
    <name evidence="2" type="ordered locus">Lcho_3447</name>
</gene>
<keyword evidence="1" id="KW-0119">Carbohydrate metabolism</keyword>
<dbReference type="UniPathway" id="UPA00544"/>
<name>B1Y3K2_LEPCP</name>
<evidence type="ECO:0000256" key="1">
    <source>
        <dbReference type="HAMAP-Rule" id="MF_01270"/>
    </source>
</evidence>
<reference evidence="2 3" key="1">
    <citation type="submission" date="2008-03" db="EMBL/GenBank/DDBJ databases">
        <title>Complete sequence of Leptothrix cholodnii SP-6.</title>
        <authorList>
            <consortium name="US DOE Joint Genome Institute"/>
            <person name="Copeland A."/>
            <person name="Lucas S."/>
            <person name="Lapidus A."/>
            <person name="Glavina del Rio T."/>
            <person name="Dalin E."/>
            <person name="Tice H."/>
            <person name="Bruce D."/>
            <person name="Goodwin L."/>
            <person name="Pitluck S."/>
            <person name="Chertkov O."/>
            <person name="Brettin T."/>
            <person name="Detter J.C."/>
            <person name="Han C."/>
            <person name="Kuske C.R."/>
            <person name="Schmutz J."/>
            <person name="Larimer F."/>
            <person name="Land M."/>
            <person name="Hauser L."/>
            <person name="Kyrpides N."/>
            <person name="Lykidis A."/>
            <person name="Emerson D."/>
            <person name="Richardson P."/>
        </authorList>
    </citation>
    <scope>NUCLEOTIDE SEQUENCE [LARGE SCALE GENOMIC DNA]</scope>
    <source>
        <strain evidence="3">ATCC 51168 / LMG 8142 / SP-6</strain>
    </source>
</reference>
<dbReference type="EC" id="2.7.1.170" evidence="1"/>
<keyword evidence="3" id="KW-1185">Reference proteome</keyword>
<accession>B1Y3K2</accession>
<dbReference type="STRING" id="395495.Lcho_3447"/>
<organism evidence="2 3">
    <name type="scientific">Leptothrix cholodnii (strain ATCC 51168 / LMG 8142 / SP-6)</name>
    <name type="common">Leptothrix discophora (strain SP-6)</name>
    <dbReference type="NCBI Taxonomy" id="395495"/>
    <lineage>
        <taxon>Bacteria</taxon>
        <taxon>Pseudomonadati</taxon>
        <taxon>Pseudomonadota</taxon>
        <taxon>Betaproteobacteria</taxon>
        <taxon>Burkholderiales</taxon>
        <taxon>Sphaerotilaceae</taxon>
        <taxon>Leptothrix</taxon>
    </lineage>
</organism>
<dbReference type="SUPFAM" id="SSF53067">
    <property type="entry name" value="Actin-like ATPase domain"/>
    <property type="match status" value="1"/>
</dbReference>
<dbReference type="GO" id="GO:0006040">
    <property type="term" value="P:amino sugar metabolic process"/>
    <property type="evidence" value="ECO:0007669"/>
    <property type="project" value="InterPro"/>
</dbReference>
<comment type="function">
    <text evidence="1">Catalyzes the specific phosphorylation of 1,6-anhydro-N-acetylmuramic acid (anhMurNAc) with the simultaneous cleavage of the 1,6-anhydro ring, generating MurNAc-6-P. Is required for the utilization of anhMurNAc either imported from the medium or derived from its own cell wall murein, and thus plays a role in cell wall recycling.</text>
</comment>
<dbReference type="InterPro" id="IPR005338">
    <property type="entry name" value="Anhydro_N_Ac-Mur_kinase"/>
</dbReference>